<dbReference type="KEGG" id="tae:TepiRe1_2791"/>
<comment type="subcellular location">
    <subcellularLocation>
        <location evidence="1">Cell membrane</location>
        <topology evidence="1">Multi-pass membrane protein</topology>
    </subcellularLocation>
</comment>
<dbReference type="eggNOG" id="COG1296">
    <property type="taxonomic scope" value="Bacteria"/>
</dbReference>
<evidence type="ECO:0000256" key="2">
    <source>
        <dbReference type="ARBA" id="ARBA00010735"/>
    </source>
</evidence>
<dbReference type="STRING" id="1209989.TepRe1_2590"/>
<dbReference type="OrthoDB" id="3177005at2"/>
<dbReference type="Proteomes" id="UP000010802">
    <property type="component" value="Chromosome"/>
</dbReference>
<keyword evidence="3" id="KW-0813">Transport</keyword>
<dbReference type="GO" id="GO:1903785">
    <property type="term" value="P:L-valine transmembrane transport"/>
    <property type="evidence" value="ECO:0007669"/>
    <property type="project" value="TreeGrafter"/>
</dbReference>
<evidence type="ECO:0000256" key="1">
    <source>
        <dbReference type="ARBA" id="ARBA00004651"/>
    </source>
</evidence>
<keyword evidence="4" id="KW-1003">Cell membrane</keyword>
<name>F4LV42_TEPAE</name>
<evidence type="ECO:0000256" key="6">
    <source>
        <dbReference type="ARBA" id="ARBA00022989"/>
    </source>
</evidence>
<dbReference type="EMBL" id="HF563609">
    <property type="protein sequence ID" value="CCP27663.1"/>
    <property type="molecule type" value="Genomic_DNA"/>
</dbReference>
<keyword evidence="5 8" id="KW-0812">Transmembrane</keyword>
<dbReference type="PANTHER" id="PTHR34979">
    <property type="entry name" value="INNER MEMBRANE PROTEIN YGAZ"/>
    <property type="match status" value="1"/>
</dbReference>
<feature type="transmembrane region" description="Helical" evidence="8">
    <location>
        <begin position="212"/>
        <end position="230"/>
    </location>
</feature>
<dbReference type="Pfam" id="PF03591">
    <property type="entry name" value="AzlC"/>
    <property type="match status" value="1"/>
</dbReference>
<protein>
    <submittedName>
        <fullName evidence="9">AzlC family protein</fullName>
    </submittedName>
</protein>
<proteinExistence type="inferred from homology"/>
<feature type="transmembrane region" description="Helical" evidence="8">
    <location>
        <begin position="21"/>
        <end position="47"/>
    </location>
</feature>
<keyword evidence="10" id="KW-1185">Reference proteome</keyword>
<evidence type="ECO:0000256" key="5">
    <source>
        <dbReference type="ARBA" id="ARBA00022692"/>
    </source>
</evidence>
<evidence type="ECO:0000313" key="9">
    <source>
        <dbReference type="EMBL" id="CCP27663.1"/>
    </source>
</evidence>
<evidence type="ECO:0000313" key="10">
    <source>
        <dbReference type="Proteomes" id="UP000010802"/>
    </source>
</evidence>
<dbReference type="InterPro" id="IPR011606">
    <property type="entry name" value="Brnchd-chn_aa_trnsp_permease"/>
</dbReference>
<evidence type="ECO:0000256" key="3">
    <source>
        <dbReference type="ARBA" id="ARBA00022448"/>
    </source>
</evidence>
<feature type="transmembrane region" description="Helical" evidence="8">
    <location>
        <begin position="130"/>
        <end position="151"/>
    </location>
</feature>
<keyword evidence="7 8" id="KW-0472">Membrane</keyword>
<dbReference type="GO" id="GO:0005886">
    <property type="term" value="C:plasma membrane"/>
    <property type="evidence" value="ECO:0007669"/>
    <property type="project" value="UniProtKB-SubCell"/>
</dbReference>
<accession>L0S740</accession>
<evidence type="ECO:0000256" key="4">
    <source>
        <dbReference type="ARBA" id="ARBA00022475"/>
    </source>
</evidence>
<reference evidence="10" key="1">
    <citation type="journal article" date="2013" name="Genome Announc.">
        <title>First genome sequence of a syntrophic acetate-oxidizing bacterium, Tepidanaerobacter acetatoxydans strain Re1.</title>
        <authorList>
            <person name="Manzoor S."/>
            <person name="Bongcam-Rudloff E."/>
            <person name="Schnurer A."/>
            <person name="Muller B."/>
        </authorList>
    </citation>
    <scope>NUCLEOTIDE SEQUENCE [LARGE SCALE GENOMIC DNA]</scope>
    <source>
        <strain evidence="10">Re1</strain>
    </source>
</reference>
<feature type="transmembrane region" description="Helical" evidence="8">
    <location>
        <begin position="163"/>
        <end position="180"/>
    </location>
</feature>
<organism evidence="9 10">
    <name type="scientific">Tepidanaerobacter acetatoxydans (strain DSM 21804 / JCM 16047 / Re1)</name>
    <dbReference type="NCBI Taxonomy" id="1209989"/>
    <lineage>
        <taxon>Bacteria</taxon>
        <taxon>Bacillati</taxon>
        <taxon>Bacillota</taxon>
        <taxon>Clostridia</taxon>
        <taxon>Thermosediminibacterales</taxon>
        <taxon>Tepidanaerobacteraceae</taxon>
        <taxon>Tepidanaerobacter</taxon>
    </lineage>
</organism>
<gene>
    <name evidence="9" type="ordered locus">TEPIRE1_2791</name>
</gene>
<keyword evidence="6 8" id="KW-1133">Transmembrane helix</keyword>
<feature type="transmembrane region" description="Helical" evidence="8">
    <location>
        <begin position="59"/>
        <end position="84"/>
    </location>
</feature>
<evidence type="ECO:0000256" key="7">
    <source>
        <dbReference type="ARBA" id="ARBA00023136"/>
    </source>
</evidence>
<dbReference type="HOGENOM" id="CLU_065777_3_2_9"/>
<feature type="transmembrane region" description="Helical" evidence="8">
    <location>
        <begin position="186"/>
        <end position="205"/>
    </location>
</feature>
<sequence length="238" mass="25377">MKMHIKDDFYKGLKHGIPIALGYIPVSFTFGLMAVKGGIPVAAAILISMTNLTSAGQFAGMNLIIEGASLIEIALTTFIVNLRYMLMSISLSQKLSNKITDFKKYILAFGITDEIFAISAVQPGELTSSYMAGLITIPYIGWALGTAMGALTSSLLPSTLQSAMGIALYCMFIAIVVPAAKESKAALVVALTAITISSAFTWIPYINSLSTGWVIIIATIVASSIGAVIFPREEDEYE</sequence>
<dbReference type="PATRIC" id="fig|1209989.3.peg.3191"/>
<comment type="similarity">
    <text evidence="2">Belongs to the AzlC family.</text>
</comment>
<accession>F4LV42</accession>
<dbReference type="PANTHER" id="PTHR34979:SF1">
    <property type="entry name" value="INNER MEMBRANE PROTEIN YGAZ"/>
    <property type="match status" value="1"/>
</dbReference>
<dbReference type="KEGG" id="tep:TepRe1_2590"/>
<evidence type="ECO:0000256" key="8">
    <source>
        <dbReference type="SAM" id="Phobius"/>
    </source>
</evidence>
<dbReference type="AlphaFoldDB" id="F4LV42"/>